<comment type="caution">
    <text evidence="2">The sequence shown here is derived from an EMBL/GenBank/DDBJ whole genome shotgun (WGS) entry which is preliminary data.</text>
</comment>
<feature type="domain" description="Fungal-type protein kinase" evidence="1">
    <location>
        <begin position="39"/>
        <end position="148"/>
    </location>
</feature>
<dbReference type="InterPro" id="IPR040976">
    <property type="entry name" value="Pkinase_fungal"/>
</dbReference>
<organism evidence="2 3">
    <name type="scientific">Suillus fuscotomentosus</name>
    <dbReference type="NCBI Taxonomy" id="1912939"/>
    <lineage>
        <taxon>Eukaryota</taxon>
        <taxon>Fungi</taxon>
        <taxon>Dikarya</taxon>
        <taxon>Basidiomycota</taxon>
        <taxon>Agaricomycotina</taxon>
        <taxon>Agaricomycetes</taxon>
        <taxon>Agaricomycetidae</taxon>
        <taxon>Boletales</taxon>
        <taxon>Suillineae</taxon>
        <taxon>Suillaceae</taxon>
        <taxon>Suillus</taxon>
    </lineage>
</organism>
<keyword evidence="3" id="KW-1185">Reference proteome</keyword>
<proteinExistence type="predicted"/>
<name>A0AAD4E6L7_9AGAM</name>
<dbReference type="GeneID" id="64671305"/>
<gene>
    <name evidence="2" type="ORF">F5891DRAFT_980511</name>
</gene>
<accession>A0AAD4E6L7</accession>
<dbReference type="Proteomes" id="UP001195769">
    <property type="component" value="Unassembled WGS sequence"/>
</dbReference>
<reference evidence="2" key="1">
    <citation type="journal article" date="2020" name="New Phytol.">
        <title>Comparative genomics reveals dynamic genome evolution in host specialist ectomycorrhizal fungi.</title>
        <authorList>
            <person name="Lofgren L.A."/>
            <person name="Nguyen N.H."/>
            <person name="Vilgalys R."/>
            <person name="Ruytinx J."/>
            <person name="Liao H.L."/>
            <person name="Branco S."/>
            <person name="Kuo A."/>
            <person name="LaButti K."/>
            <person name="Lipzen A."/>
            <person name="Andreopoulos W."/>
            <person name="Pangilinan J."/>
            <person name="Riley R."/>
            <person name="Hundley H."/>
            <person name="Na H."/>
            <person name="Barry K."/>
            <person name="Grigoriev I.V."/>
            <person name="Stajich J.E."/>
            <person name="Kennedy P.G."/>
        </authorList>
    </citation>
    <scope>NUCLEOTIDE SEQUENCE</scope>
    <source>
        <strain evidence="2">FC203</strain>
    </source>
</reference>
<evidence type="ECO:0000313" key="2">
    <source>
        <dbReference type="EMBL" id="KAG1900241.1"/>
    </source>
</evidence>
<dbReference type="EMBL" id="JABBWK010000028">
    <property type="protein sequence ID" value="KAG1900241.1"/>
    <property type="molecule type" value="Genomic_DNA"/>
</dbReference>
<dbReference type="RefSeq" id="XP_041225817.1">
    <property type="nucleotide sequence ID" value="XM_041377007.1"/>
</dbReference>
<dbReference type="Pfam" id="PF17667">
    <property type="entry name" value="Pkinase_fungal"/>
    <property type="match status" value="1"/>
</dbReference>
<protein>
    <recommendedName>
        <fullName evidence="1">Fungal-type protein kinase domain-containing protein</fullName>
    </recommendedName>
</protein>
<dbReference type="AlphaFoldDB" id="A0AAD4E6L7"/>
<evidence type="ECO:0000259" key="1">
    <source>
        <dbReference type="Pfam" id="PF17667"/>
    </source>
</evidence>
<sequence>MYIRKRHSKVRICDRYSTTVLIGHEAQRKPDLTLIDQGMAADWRCVQSVGEMKSKRNFESDQWYEVIYGYREIKSSMIFASQDNQNFILALRFAKYDMVVYRFDCDGLMHVTLFSINGPTGWKYFTHVAYSLTYRTLDLVGYDTSCHTAPHFPPRYMALQVQPAIHWIQHIPTHIAYTLGIIGINNVPTIHEEYVVGKDYYSATATAHLGPLMTAQVATAFQNDASIKLITQFKTRCTKMCINSLTDGSDDTLGWEIGGVLGDWSFSKYKDIKKVSEHLGNRRGFPVSAPIAGRDVSDYREVTTDVDSDWDTKRGNTAFVSVRLMLGLGQLGIEHGTCDDLKSFFFVLLIIMVVFHAPGVQRLDAEFVPLELDKMWWNLDQWKSSVKWKILSMKLHKLWQDNIACLFSDYFQCWTSSEVIQSGAEANTKDAEGDG</sequence>
<evidence type="ECO:0000313" key="3">
    <source>
        <dbReference type="Proteomes" id="UP001195769"/>
    </source>
</evidence>